<dbReference type="Pfam" id="PF15594">
    <property type="entry name" value="Imm50"/>
    <property type="match status" value="1"/>
</dbReference>
<evidence type="ECO:0008006" key="3">
    <source>
        <dbReference type="Google" id="ProtNLM"/>
    </source>
</evidence>
<dbReference type="EMBL" id="SRLA01000001">
    <property type="protein sequence ID" value="TGE09324.1"/>
    <property type="molecule type" value="Genomic_DNA"/>
</dbReference>
<comment type="caution">
    <text evidence="1">The sequence shown here is derived from an EMBL/GenBank/DDBJ whole genome shotgun (WGS) entry which is preliminary data.</text>
</comment>
<proteinExistence type="predicted"/>
<dbReference type="InterPro" id="IPR028957">
    <property type="entry name" value="Imm50"/>
</dbReference>
<dbReference type="Proteomes" id="UP000298337">
    <property type="component" value="Unassembled WGS sequence"/>
</dbReference>
<name>A0A4Z0P9U5_9BACT</name>
<sequence>MSRQVRPDDLPRSPFYLLPAMAKPENPALARIGNAELIRQHFGYWPSFHDAEITKVIFEANPGYWPSATFSLNISTKKTHTLADAGSETNTSCTLELLFTDIQELEFADFSHQNVLYDLVIEESASNIKCTFDSSAGLDAVIVAREVRVLSLTSLAQ</sequence>
<reference evidence="1 2" key="1">
    <citation type="submission" date="2019-04" db="EMBL/GenBank/DDBJ databases">
        <authorList>
            <person name="Feng G."/>
            <person name="Zhang J."/>
            <person name="Zhu H."/>
        </authorList>
    </citation>
    <scope>NUCLEOTIDE SEQUENCE [LARGE SCALE GENOMIC DNA]</scope>
    <source>
        <strain evidence="1 2">92R-1</strain>
    </source>
</reference>
<gene>
    <name evidence="1" type="ORF">EU556_00365</name>
</gene>
<keyword evidence="2" id="KW-1185">Reference proteome</keyword>
<evidence type="ECO:0000313" key="1">
    <source>
        <dbReference type="EMBL" id="TGE09324.1"/>
    </source>
</evidence>
<protein>
    <recommendedName>
        <fullName evidence="3">Immunity protein 50 of polymorphic toxin system</fullName>
    </recommendedName>
</protein>
<evidence type="ECO:0000313" key="2">
    <source>
        <dbReference type="Proteomes" id="UP000298337"/>
    </source>
</evidence>
<accession>A0A4Z0P9U5</accession>
<dbReference type="OrthoDB" id="882829at2"/>
<dbReference type="AlphaFoldDB" id="A0A4Z0P9U5"/>
<organism evidence="1 2">
    <name type="scientific">Hymenobacter fodinae</name>
    <dbReference type="NCBI Taxonomy" id="2510796"/>
    <lineage>
        <taxon>Bacteria</taxon>
        <taxon>Pseudomonadati</taxon>
        <taxon>Bacteroidota</taxon>
        <taxon>Cytophagia</taxon>
        <taxon>Cytophagales</taxon>
        <taxon>Hymenobacteraceae</taxon>
        <taxon>Hymenobacter</taxon>
    </lineage>
</organism>
<dbReference type="RefSeq" id="WP_135429885.1">
    <property type="nucleotide sequence ID" value="NZ_SRLA01000001.1"/>
</dbReference>